<proteinExistence type="predicted"/>
<evidence type="ECO:0000313" key="3">
    <source>
        <dbReference type="Proteomes" id="UP001304300"/>
    </source>
</evidence>
<dbReference type="Pfam" id="PF07963">
    <property type="entry name" value="N_methyl"/>
    <property type="match status" value="1"/>
</dbReference>
<reference evidence="2 3" key="1">
    <citation type="submission" date="2023-10" db="EMBL/GenBank/DDBJ databases">
        <title>Rubellicoccus peritrichatus gen. nov., sp. nov., isolated from an algae of coral reef tank.</title>
        <authorList>
            <person name="Luo J."/>
        </authorList>
    </citation>
    <scope>NUCLEOTIDE SEQUENCE [LARGE SCALE GENOMIC DNA]</scope>
    <source>
        <strain evidence="2 3">CR14</strain>
    </source>
</reference>
<keyword evidence="3" id="KW-1185">Reference proteome</keyword>
<sequence>MRGFTLTEIMIAVTIFSLLMVGATQFLIDGYEVTFVTEKKLEINADIREVTNGIFDEARGANYFVMYQSFFPDDTGTPPGDFRNPTSGYSAEDYRQRKGNSGDFVVFVYTGVDANPNDATPAPIERLVGYLRDDSAADSSEAPVMRFDINIPAADQNKTVEELIPTVDQKTNFKTVINLVTGLANGNLFYNVEDRSVLINGKIIHGNQAKQVTGTYNFTVSPRG</sequence>
<protein>
    <submittedName>
        <fullName evidence="2">Prepilin-type N-terminal cleavage/methylation domain-containing protein</fullName>
    </submittedName>
</protein>
<dbReference type="RefSeq" id="WP_317832000.1">
    <property type="nucleotide sequence ID" value="NZ_CP136920.1"/>
</dbReference>
<keyword evidence="1" id="KW-1133">Transmembrane helix</keyword>
<keyword evidence="1" id="KW-0812">Transmembrane</keyword>
<dbReference type="KEGG" id="puo:RZN69_15045"/>
<organism evidence="2 3">
    <name type="scientific">Rubellicoccus peritrichatus</name>
    <dbReference type="NCBI Taxonomy" id="3080537"/>
    <lineage>
        <taxon>Bacteria</taxon>
        <taxon>Pseudomonadati</taxon>
        <taxon>Verrucomicrobiota</taxon>
        <taxon>Opitutia</taxon>
        <taxon>Puniceicoccales</taxon>
        <taxon>Cerasicoccaceae</taxon>
        <taxon>Rubellicoccus</taxon>
    </lineage>
</organism>
<dbReference type="Proteomes" id="UP001304300">
    <property type="component" value="Chromosome"/>
</dbReference>
<keyword evidence="1" id="KW-0472">Membrane</keyword>
<accession>A0AAQ3L6G0</accession>
<feature type="transmembrane region" description="Helical" evidence="1">
    <location>
        <begin position="9"/>
        <end position="28"/>
    </location>
</feature>
<dbReference type="NCBIfam" id="TIGR02532">
    <property type="entry name" value="IV_pilin_GFxxxE"/>
    <property type="match status" value="1"/>
</dbReference>
<evidence type="ECO:0000313" key="2">
    <source>
        <dbReference type="EMBL" id="WOO39941.1"/>
    </source>
</evidence>
<name>A0AAQ3L6G0_9BACT</name>
<dbReference type="AlphaFoldDB" id="A0AAQ3L6G0"/>
<gene>
    <name evidence="2" type="ORF">RZN69_15045</name>
</gene>
<dbReference type="InterPro" id="IPR012902">
    <property type="entry name" value="N_methyl_site"/>
</dbReference>
<evidence type="ECO:0000256" key="1">
    <source>
        <dbReference type="SAM" id="Phobius"/>
    </source>
</evidence>
<dbReference type="EMBL" id="CP136920">
    <property type="protein sequence ID" value="WOO39941.1"/>
    <property type="molecule type" value="Genomic_DNA"/>
</dbReference>